<dbReference type="PANTHER" id="PTHR43681">
    <property type="entry name" value="TRANSMEMBRANE GTPASE FZO"/>
    <property type="match status" value="1"/>
</dbReference>
<sequence>MSNVTVLPNRPTSPNKPGIAFEAFTQGGEHGTMSQVMAPPWLDVLDETIGACVTHRRPDLEARLREKRAQQLDPKLRVLVVGESKQGKSQLVNALLNAPVCAVGDDITTTVPTFVQHADTPSAALVRNASAGGSIFHTPTERIAVPIDQVTKQAAAQHVVRAEIGIPRALLDSGLVLIDTPGVGDTRSAHTASTFATLMQADAVLLVSDATGELTAAEMTLLKKVMEACPNVTVVVTKIDLVPGWRSVVERNRVLLARAGVRAKLIPVSSALRLRAAKTGDQRLNTESGFPELVSCVQSDIVASADLLARRAVAVVASSALTQLVTPLREELTAHDSSRTVATISTLQEAQRRVDELRRRSARWQNVLNDEMADLISDVEYDLRDRTRKILREVDKTYDEADPAIGWDKFEQWLEDNLNEAATTNFAWLMERAEWVAAKVARNFPVYREDLIPGSVLPDDLLEPASKLEKPKIEPFSVPQKLFTGLRGSYGGVLMFGLVTSLAGMPLINVISLGAGALFGGKSILDESDQRLKRRQAAAKAAAQRHVDDFFMKFSKDVRDSGRHIQRSLRNHFSTLAEELQETLLESARSAKRAVQDDQTDRERRMREGRKELDKLVTLYKRVQALGGPAMELTA</sequence>
<dbReference type="InterPro" id="IPR045063">
    <property type="entry name" value="Dynamin_N"/>
</dbReference>
<evidence type="ECO:0000259" key="1">
    <source>
        <dbReference type="Pfam" id="PF00350"/>
    </source>
</evidence>
<keyword evidence="3" id="KW-1185">Reference proteome</keyword>
<reference evidence="3" key="1">
    <citation type="submission" date="2016-10" db="EMBL/GenBank/DDBJ databases">
        <authorList>
            <person name="Varghese N."/>
            <person name="Submissions S."/>
        </authorList>
    </citation>
    <scope>NUCLEOTIDE SEQUENCE [LARGE SCALE GENOMIC DNA]</scope>
    <source>
        <strain evidence="3">DSM 44437</strain>
    </source>
</reference>
<dbReference type="Gene3D" id="3.40.50.300">
    <property type="entry name" value="P-loop containing nucleotide triphosphate hydrolases"/>
    <property type="match status" value="1"/>
</dbReference>
<dbReference type="Pfam" id="PF00350">
    <property type="entry name" value="Dynamin_N"/>
    <property type="match status" value="1"/>
</dbReference>
<feature type="domain" description="Dynamin N-terminal" evidence="1">
    <location>
        <begin position="78"/>
        <end position="237"/>
    </location>
</feature>
<dbReference type="STRING" id="65499.SAMN04488000_101624"/>
<evidence type="ECO:0000313" key="3">
    <source>
        <dbReference type="Proteomes" id="UP000199503"/>
    </source>
</evidence>
<organism evidence="2 3">
    <name type="scientific">Lentzea albida</name>
    <dbReference type="NCBI Taxonomy" id="65499"/>
    <lineage>
        <taxon>Bacteria</taxon>
        <taxon>Bacillati</taxon>
        <taxon>Actinomycetota</taxon>
        <taxon>Actinomycetes</taxon>
        <taxon>Pseudonocardiales</taxon>
        <taxon>Pseudonocardiaceae</taxon>
        <taxon>Lentzea</taxon>
    </lineage>
</organism>
<proteinExistence type="predicted"/>
<dbReference type="SUPFAM" id="SSF52540">
    <property type="entry name" value="P-loop containing nucleoside triphosphate hydrolases"/>
    <property type="match status" value="1"/>
</dbReference>
<accession>A0A1H9BPD3</accession>
<dbReference type="InterPro" id="IPR027417">
    <property type="entry name" value="P-loop_NTPase"/>
</dbReference>
<dbReference type="InterPro" id="IPR051943">
    <property type="entry name" value="TRAFAC_Dynamin-like_GTPase"/>
</dbReference>
<dbReference type="PANTHER" id="PTHR43681:SF1">
    <property type="entry name" value="SARCALUMENIN"/>
    <property type="match status" value="1"/>
</dbReference>
<name>A0A1H9BPD3_9PSEU</name>
<dbReference type="EMBL" id="FOFV01000001">
    <property type="protein sequence ID" value="SEP90796.1"/>
    <property type="molecule type" value="Genomic_DNA"/>
</dbReference>
<dbReference type="Proteomes" id="UP000199503">
    <property type="component" value="Unassembled WGS sequence"/>
</dbReference>
<gene>
    <name evidence="2" type="ORF">SAMN04488000_101624</name>
</gene>
<dbReference type="AlphaFoldDB" id="A0A1H9BPD3"/>
<protein>
    <submittedName>
        <fullName evidence="2">Dynamin family protein</fullName>
    </submittedName>
</protein>
<evidence type="ECO:0000313" key="2">
    <source>
        <dbReference type="EMBL" id="SEP90796.1"/>
    </source>
</evidence>